<keyword evidence="6 7" id="KW-0804">Transcription</keyword>
<feature type="domain" description="Arginine repressor DNA-binding" evidence="8">
    <location>
        <begin position="1"/>
        <end position="66"/>
    </location>
</feature>
<dbReference type="AlphaFoldDB" id="A0A5J4JD59"/>
<dbReference type="SUPFAM" id="SSF46785">
    <property type="entry name" value="Winged helix' DNA-binding domain"/>
    <property type="match status" value="1"/>
</dbReference>
<dbReference type="Proteomes" id="UP000391919">
    <property type="component" value="Unassembled WGS sequence"/>
</dbReference>
<dbReference type="Gene3D" id="3.30.1360.40">
    <property type="match status" value="1"/>
</dbReference>
<dbReference type="InterPro" id="IPR020900">
    <property type="entry name" value="Arg_repress_DNA-bd"/>
</dbReference>
<organism evidence="10 11">
    <name type="scientific">Weizmannia acidilactici</name>
    <dbReference type="NCBI Taxonomy" id="2607726"/>
    <lineage>
        <taxon>Bacteria</taxon>
        <taxon>Bacillati</taxon>
        <taxon>Bacillota</taxon>
        <taxon>Bacilli</taxon>
        <taxon>Bacillales</taxon>
        <taxon>Bacillaceae</taxon>
        <taxon>Heyndrickxia</taxon>
    </lineage>
</organism>
<accession>A0A5J4JD59</accession>
<evidence type="ECO:0000256" key="7">
    <source>
        <dbReference type="HAMAP-Rule" id="MF_00173"/>
    </source>
</evidence>
<dbReference type="GO" id="GO:0003677">
    <property type="term" value="F:DNA binding"/>
    <property type="evidence" value="ECO:0007669"/>
    <property type="project" value="UniProtKB-KW"/>
</dbReference>
<dbReference type="PANTHER" id="PTHR34471:SF1">
    <property type="entry name" value="ARGININE REPRESSOR"/>
    <property type="match status" value="1"/>
</dbReference>
<name>A0A5J4JD59_9BACI</name>
<dbReference type="InterPro" id="IPR020899">
    <property type="entry name" value="Arg_repress_C"/>
</dbReference>
<evidence type="ECO:0000256" key="1">
    <source>
        <dbReference type="ARBA" id="ARBA00004496"/>
    </source>
</evidence>
<dbReference type="PRINTS" id="PR01467">
    <property type="entry name" value="ARGREPRESSOR"/>
</dbReference>
<reference evidence="10 11" key="1">
    <citation type="submission" date="2019-09" db="EMBL/GenBank/DDBJ databases">
        <title>Draft genome sequence of Bacillus sp. JC-7.</title>
        <authorList>
            <person name="Tanaka N."/>
            <person name="Shiwa Y."/>
            <person name="Fujita N."/>
            <person name="Tanasupawat S."/>
        </authorList>
    </citation>
    <scope>NUCLEOTIDE SEQUENCE [LARGE SCALE GENOMIC DNA]</scope>
    <source>
        <strain evidence="10 11">JC-7</strain>
    </source>
</reference>
<evidence type="ECO:0000259" key="8">
    <source>
        <dbReference type="Pfam" id="PF01316"/>
    </source>
</evidence>
<proteinExistence type="inferred from homology"/>
<dbReference type="InterPro" id="IPR001669">
    <property type="entry name" value="Arg_repress"/>
</dbReference>
<dbReference type="GO" id="GO:1900079">
    <property type="term" value="P:regulation of arginine biosynthetic process"/>
    <property type="evidence" value="ECO:0007669"/>
    <property type="project" value="UniProtKB-UniRule"/>
</dbReference>
<dbReference type="HAMAP" id="MF_00173">
    <property type="entry name" value="Arg_repressor"/>
    <property type="match status" value="1"/>
</dbReference>
<dbReference type="SUPFAM" id="SSF55252">
    <property type="entry name" value="C-terminal domain of arginine repressor"/>
    <property type="match status" value="1"/>
</dbReference>
<comment type="subcellular location">
    <subcellularLocation>
        <location evidence="1 7">Cytoplasm</location>
    </subcellularLocation>
</comment>
<dbReference type="GO" id="GO:0003700">
    <property type="term" value="F:DNA-binding transcription factor activity"/>
    <property type="evidence" value="ECO:0007669"/>
    <property type="project" value="UniProtKB-UniRule"/>
</dbReference>
<evidence type="ECO:0000256" key="3">
    <source>
        <dbReference type="ARBA" id="ARBA00022490"/>
    </source>
</evidence>
<dbReference type="EMBL" id="BKZQ01000009">
    <property type="protein sequence ID" value="GER69711.1"/>
    <property type="molecule type" value="Genomic_DNA"/>
</dbReference>
<dbReference type="PANTHER" id="PTHR34471">
    <property type="entry name" value="ARGININE REPRESSOR"/>
    <property type="match status" value="1"/>
</dbReference>
<dbReference type="GO" id="GO:0005737">
    <property type="term" value="C:cytoplasm"/>
    <property type="evidence" value="ECO:0007669"/>
    <property type="project" value="UniProtKB-SubCell"/>
</dbReference>
<evidence type="ECO:0000256" key="4">
    <source>
        <dbReference type="ARBA" id="ARBA00023015"/>
    </source>
</evidence>
<dbReference type="InterPro" id="IPR036390">
    <property type="entry name" value="WH_DNA-bd_sf"/>
</dbReference>
<protein>
    <recommendedName>
        <fullName evidence="7">Arginine repressor</fullName>
    </recommendedName>
</protein>
<evidence type="ECO:0000256" key="2">
    <source>
        <dbReference type="ARBA" id="ARBA00008316"/>
    </source>
</evidence>
<dbReference type="Gene3D" id="1.10.10.10">
    <property type="entry name" value="Winged helix-like DNA-binding domain superfamily/Winged helix DNA-binding domain"/>
    <property type="match status" value="1"/>
</dbReference>
<dbReference type="Pfam" id="PF01316">
    <property type="entry name" value="Arg_repressor"/>
    <property type="match status" value="1"/>
</dbReference>
<dbReference type="Pfam" id="PF02863">
    <property type="entry name" value="Arg_repressor_C"/>
    <property type="match status" value="1"/>
</dbReference>
<gene>
    <name evidence="7 10" type="primary">argR</name>
    <name evidence="10" type="ORF">BpJC7_10140</name>
</gene>
<keyword evidence="4 7" id="KW-0805">Transcription regulation</keyword>
<evidence type="ECO:0000313" key="10">
    <source>
        <dbReference type="EMBL" id="GER69711.1"/>
    </source>
</evidence>
<feature type="domain" description="Arginine repressor C-terminal" evidence="9">
    <location>
        <begin position="84"/>
        <end position="144"/>
    </location>
</feature>
<keyword evidence="7" id="KW-0028">Amino-acid biosynthesis</keyword>
<dbReference type="GO" id="GO:0051259">
    <property type="term" value="P:protein complex oligomerization"/>
    <property type="evidence" value="ECO:0007669"/>
    <property type="project" value="InterPro"/>
</dbReference>
<evidence type="ECO:0000256" key="6">
    <source>
        <dbReference type="ARBA" id="ARBA00023163"/>
    </source>
</evidence>
<comment type="function">
    <text evidence="7">Regulates arginine biosynthesis genes.</text>
</comment>
<evidence type="ECO:0000313" key="11">
    <source>
        <dbReference type="Proteomes" id="UP000391919"/>
    </source>
</evidence>
<evidence type="ECO:0000259" key="9">
    <source>
        <dbReference type="Pfam" id="PF02863"/>
    </source>
</evidence>
<keyword evidence="5 7" id="KW-0238">DNA-binding</keyword>
<comment type="caution">
    <text evidence="10">The sequence shown here is derived from an EMBL/GenBank/DDBJ whole genome shotgun (WGS) entry which is preliminary data.</text>
</comment>
<comment type="pathway">
    <text evidence="7">Amino-acid biosynthesis; L-arginine biosynthesis [regulation].</text>
</comment>
<keyword evidence="3 7" id="KW-0963">Cytoplasm</keyword>
<dbReference type="InterPro" id="IPR036388">
    <property type="entry name" value="WH-like_DNA-bd_sf"/>
</dbReference>
<dbReference type="InterPro" id="IPR036251">
    <property type="entry name" value="Arg_repress_C_sf"/>
</dbReference>
<keyword evidence="11" id="KW-1185">Reference proteome</keyword>
<keyword evidence="7" id="KW-0055">Arginine biosynthesis</keyword>
<comment type="similarity">
    <text evidence="2 7">Belongs to the ArgR family.</text>
</comment>
<keyword evidence="7" id="KW-0678">Repressor</keyword>
<dbReference type="GO" id="GO:0006526">
    <property type="term" value="P:L-arginine biosynthetic process"/>
    <property type="evidence" value="ECO:0007669"/>
    <property type="project" value="UniProtKB-UniPathway"/>
</dbReference>
<evidence type="ECO:0000256" key="5">
    <source>
        <dbReference type="ARBA" id="ARBA00023125"/>
    </source>
</evidence>
<dbReference type="RefSeq" id="WP_151679590.1">
    <property type="nucleotide sequence ID" value="NZ_BKZP01000015.1"/>
</dbReference>
<dbReference type="GO" id="GO:0034618">
    <property type="term" value="F:arginine binding"/>
    <property type="evidence" value="ECO:0007669"/>
    <property type="project" value="InterPro"/>
</dbReference>
<dbReference type="UniPathway" id="UPA00068"/>
<sequence length="147" mass="16597">MDKMQRQPKICELIQSQPIHSQNELVQKLEQEGIHATQATISRDLQELHVSKIIDGNTYRYALSPSKTDTQCRLAHCMHMWLKTMVTADNLIVLKTDPGCAHVLGVLLDQLDDRDKIGTVCGNDTCLVICRNGKAAGHFLNRILEKY</sequence>